<dbReference type="SMART" id="SM00380">
    <property type="entry name" value="AP2"/>
    <property type="match status" value="1"/>
</dbReference>
<keyword evidence="5" id="KW-0539">Nucleus</keyword>
<dbReference type="CDD" id="cd00018">
    <property type="entry name" value="AP2"/>
    <property type="match status" value="1"/>
</dbReference>
<evidence type="ECO:0000313" key="9">
    <source>
        <dbReference type="Proteomes" id="UP000030748"/>
    </source>
</evidence>
<evidence type="ECO:0000256" key="4">
    <source>
        <dbReference type="ARBA" id="ARBA00023163"/>
    </source>
</evidence>
<comment type="subcellular location">
    <subcellularLocation>
        <location evidence="1">Nucleus</location>
    </subcellularLocation>
</comment>
<dbReference type="InterPro" id="IPR036955">
    <property type="entry name" value="AP2/ERF_dom_sf"/>
</dbReference>
<evidence type="ECO:0000256" key="1">
    <source>
        <dbReference type="ARBA" id="ARBA00004123"/>
    </source>
</evidence>
<dbReference type="GO" id="GO:0005634">
    <property type="term" value="C:nucleus"/>
    <property type="evidence" value="ECO:0000318"/>
    <property type="project" value="GO_Central"/>
</dbReference>
<name>A0A022QQZ6_ERYGU</name>
<accession>A0A022QQZ6</accession>
<evidence type="ECO:0000259" key="7">
    <source>
        <dbReference type="PROSITE" id="PS51032"/>
    </source>
</evidence>
<organism evidence="8 9">
    <name type="scientific">Erythranthe guttata</name>
    <name type="common">Yellow monkey flower</name>
    <name type="synonym">Mimulus guttatus</name>
    <dbReference type="NCBI Taxonomy" id="4155"/>
    <lineage>
        <taxon>Eukaryota</taxon>
        <taxon>Viridiplantae</taxon>
        <taxon>Streptophyta</taxon>
        <taxon>Embryophyta</taxon>
        <taxon>Tracheophyta</taxon>
        <taxon>Spermatophyta</taxon>
        <taxon>Magnoliopsida</taxon>
        <taxon>eudicotyledons</taxon>
        <taxon>Gunneridae</taxon>
        <taxon>Pentapetalae</taxon>
        <taxon>asterids</taxon>
        <taxon>lamiids</taxon>
        <taxon>Lamiales</taxon>
        <taxon>Phrymaceae</taxon>
        <taxon>Erythranthe</taxon>
    </lineage>
</organism>
<evidence type="ECO:0000256" key="3">
    <source>
        <dbReference type="ARBA" id="ARBA00023125"/>
    </source>
</evidence>
<evidence type="ECO:0000256" key="5">
    <source>
        <dbReference type="ARBA" id="ARBA00023242"/>
    </source>
</evidence>
<dbReference type="EMBL" id="KI631110">
    <property type="protein sequence ID" value="EYU29974.1"/>
    <property type="molecule type" value="Genomic_DNA"/>
</dbReference>
<dbReference type="OrthoDB" id="885920at2759"/>
<dbReference type="Pfam" id="PF00847">
    <property type="entry name" value="AP2"/>
    <property type="match status" value="1"/>
</dbReference>
<feature type="region of interest" description="Disordered" evidence="6">
    <location>
        <begin position="1"/>
        <end position="37"/>
    </location>
</feature>
<dbReference type="InterPro" id="IPR001471">
    <property type="entry name" value="AP2/ERF_dom"/>
</dbReference>
<dbReference type="OMA" id="DDLSICA"/>
<dbReference type="GO" id="GO:0003700">
    <property type="term" value="F:DNA-binding transcription factor activity"/>
    <property type="evidence" value="ECO:0000318"/>
    <property type="project" value="GO_Central"/>
</dbReference>
<dbReference type="STRING" id="4155.A0A022QQZ6"/>
<dbReference type="PANTHER" id="PTHR31194:SF62">
    <property type="entry name" value="ETHYLENE-RESPONSIVE TRANSCRIPTION FACTOR ERF118"/>
    <property type="match status" value="1"/>
</dbReference>
<reference evidence="8 9" key="1">
    <citation type="journal article" date="2013" name="Proc. Natl. Acad. Sci. U.S.A.">
        <title>Fine-scale variation in meiotic recombination in Mimulus inferred from population shotgun sequencing.</title>
        <authorList>
            <person name="Hellsten U."/>
            <person name="Wright K.M."/>
            <person name="Jenkins J."/>
            <person name="Shu S."/>
            <person name="Yuan Y."/>
            <person name="Wessler S.R."/>
            <person name="Schmutz J."/>
            <person name="Willis J.H."/>
            <person name="Rokhsar D.S."/>
        </authorList>
    </citation>
    <scope>NUCLEOTIDE SEQUENCE [LARGE SCALE GENOMIC DNA]</scope>
    <source>
        <strain evidence="9">cv. DUN x IM62</strain>
    </source>
</reference>
<dbReference type="PhylomeDB" id="A0A022QQZ6"/>
<feature type="region of interest" description="Disordered" evidence="6">
    <location>
        <begin position="124"/>
        <end position="165"/>
    </location>
</feature>
<keyword evidence="9" id="KW-1185">Reference proteome</keyword>
<protein>
    <recommendedName>
        <fullName evidence="7">AP2/ERF domain-containing protein</fullName>
    </recommendedName>
</protein>
<dbReference type="InterPro" id="IPR050913">
    <property type="entry name" value="AP2/ERF_ERF"/>
</dbReference>
<proteinExistence type="predicted"/>
<gene>
    <name evidence="8" type="ORF">MIMGU_mgv1a013769mg</name>
</gene>
<feature type="compositionally biased region" description="Low complexity" evidence="6">
    <location>
        <begin position="14"/>
        <end position="23"/>
    </location>
</feature>
<dbReference type="eggNOG" id="ENOG502S2BD">
    <property type="taxonomic scope" value="Eukaryota"/>
</dbReference>
<dbReference type="Proteomes" id="UP000030748">
    <property type="component" value="Unassembled WGS sequence"/>
</dbReference>
<dbReference type="PROSITE" id="PS51032">
    <property type="entry name" value="AP2_ERF"/>
    <property type="match status" value="1"/>
</dbReference>
<dbReference type="InterPro" id="IPR016177">
    <property type="entry name" value="DNA-bd_dom_sf"/>
</dbReference>
<dbReference type="SUPFAM" id="SSF54171">
    <property type="entry name" value="DNA-binding domain"/>
    <property type="match status" value="1"/>
</dbReference>
<evidence type="ECO:0000256" key="6">
    <source>
        <dbReference type="SAM" id="MobiDB-lite"/>
    </source>
</evidence>
<keyword evidence="4" id="KW-0804">Transcription</keyword>
<keyword evidence="2" id="KW-0805">Transcription regulation</keyword>
<dbReference type="Gene3D" id="3.30.730.10">
    <property type="entry name" value="AP2/ERF domain"/>
    <property type="match status" value="1"/>
</dbReference>
<evidence type="ECO:0000256" key="2">
    <source>
        <dbReference type="ARBA" id="ARBA00023015"/>
    </source>
</evidence>
<dbReference type="PRINTS" id="PR00367">
    <property type="entry name" value="ETHRSPELEMNT"/>
</dbReference>
<dbReference type="KEGG" id="egt:105966019"/>
<dbReference type="AlphaFoldDB" id="A0A022QQZ6"/>
<feature type="domain" description="AP2/ERF" evidence="7">
    <location>
        <begin position="66"/>
        <end position="126"/>
    </location>
</feature>
<keyword evidence="3" id="KW-0238">DNA-binding</keyword>
<evidence type="ECO:0000313" key="8">
    <source>
        <dbReference type="EMBL" id="EYU29974.1"/>
    </source>
</evidence>
<feature type="compositionally biased region" description="Polar residues" evidence="6">
    <location>
        <begin position="134"/>
        <end position="143"/>
    </location>
</feature>
<dbReference type="PANTHER" id="PTHR31194">
    <property type="entry name" value="SHN SHINE , DNA BINDING / TRANSCRIPTION FACTOR"/>
    <property type="match status" value="1"/>
</dbReference>
<dbReference type="GO" id="GO:0000976">
    <property type="term" value="F:transcription cis-regulatory region binding"/>
    <property type="evidence" value="ECO:0000318"/>
    <property type="project" value="GO_Central"/>
</dbReference>
<sequence>MENLTNNAKKIRVTYSDPDATDSSSDETESTQKKSKRKVHEVFVAADAVNFADEVVKFRKRTGKSKFVGVRRRESGKYAAEIRDSSKKKRLWLGTFPTAEEASRVYLSKKRELEGKLKAKRGSDWIPCEKPPSAQDSPSSVLENENFEPPEEIRRRDAAAGEEVSGEDKVGYFFGVQIVDQNGFLVGEFSKLDDLSICAAEEAAEEADYKF</sequence>